<keyword evidence="1" id="KW-0472">Membrane</keyword>
<evidence type="ECO:0000313" key="2">
    <source>
        <dbReference type="EMBL" id="KAE9524889.1"/>
    </source>
</evidence>
<gene>
    <name evidence="2" type="ORF">AGLY_014939</name>
</gene>
<evidence type="ECO:0000313" key="3">
    <source>
        <dbReference type="Proteomes" id="UP000475862"/>
    </source>
</evidence>
<proteinExistence type="predicted"/>
<feature type="transmembrane region" description="Helical" evidence="1">
    <location>
        <begin position="132"/>
        <end position="151"/>
    </location>
</feature>
<name>A0A6G0T2T1_APHGL</name>
<dbReference type="Proteomes" id="UP000475862">
    <property type="component" value="Unassembled WGS sequence"/>
</dbReference>
<keyword evidence="3" id="KW-1185">Reference proteome</keyword>
<evidence type="ECO:0000256" key="1">
    <source>
        <dbReference type="SAM" id="Phobius"/>
    </source>
</evidence>
<accession>A0A6G0T2T1</accession>
<feature type="transmembrane region" description="Helical" evidence="1">
    <location>
        <begin position="58"/>
        <end position="80"/>
    </location>
</feature>
<reference evidence="2 3" key="1">
    <citation type="submission" date="2019-08" db="EMBL/GenBank/DDBJ databases">
        <title>The genome of the soybean aphid Biotype 1, its phylome, world population structure and adaptation to the North American continent.</title>
        <authorList>
            <person name="Giordano R."/>
            <person name="Donthu R.K."/>
            <person name="Hernandez A.G."/>
            <person name="Wright C.L."/>
            <person name="Zimin A.V."/>
        </authorList>
    </citation>
    <scope>NUCLEOTIDE SEQUENCE [LARGE SCALE GENOMIC DNA]</scope>
    <source>
        <tissue evidence="2">Whole aphids</tissue>
    </source>
</reference>
<protein>
    <submittedName>
        <fullName evidence="2">Uncharacterized protein</fullName>
    </submittedName>
</protein>
<keyword evidence="1" id="KW-1133">Transmembrane helix</keyword>
<keyword evidence="1" id="KW-0812">Transmembrane</keyword>
<sequence>MPLARDDNLPATFVTPCLTLSLTSSKSGGWYVELTPVISSLPNNDIDLAPPNFLKASLFSVGFGTTFVNLLFLPCLLLEFSLRESQLSFSTSLFIFFAGFILSQSFLMTSIVDGIYDDFEFLIESSKSIKSLLDQFVLIFPLLYSSLNLNHDMLTSLMTSMSIKNQFLNCKFVSWSSLDFSVFTVFSGSLNFILSANSASFSISAKLAYLLLCAWRPPNKGIKLLLKLSLNELTLVVCCSKKSIGFTSIVSCALELYFCCASLDIQLCCLKKTHLNFRLIAFAAFVTMSNLYLIE</sequence>
<feature type="transmembrane region" description="Helical" evidence="1">
    <location>
        <begin position="172"/>
        <end position="193"/>
    </location>
</feature>
<comment type="caution">
    <text evidence="2">The sequence shown here is derived from an EMBL/GenBank/DDBJ whole genome shotgun (WGS) entry which is preliminary data.</text>
</comment>
<feature type="transmembrane region" description="Helical" evidence="1">
    <location>
        <begin position="92"/>
        <end position="112"/>
    </location>
</feature>
<dbReference type="EMBL" id="VYZN01000065">
    <property type="protein sequence ID" value="KAE9524889.1"/>
    <property type="molecule type" value="Genomic_DNA"/>
</dbReference>
<organism evidence="2 3">
    <name type="scientific">Aphis glycines</name>
    <name type="common">Soybean aphid</name>
    <dbReference type="NCBI Taxonomy" id="307491"/>
    <lineage>
        <taxon>Eukaryota</taxon>
        <taxon>Metazoa</taxon>
        <taxon>Ecdysozoa</taxon>
        <taxon>Arthropoda</taxon>
        <taxon>Hexapoda</taxon>
        <taxon>Insecta</taxon>
        <taxon>Pterygota</taxon>
        <taxon>Neoptera</taxon>
        <taxon>Paraneoptera</taxon>
        <taxon>Hemiptera</taxon>
        <taxon>Sternorrhyncha</taxon>
        <taxon>Aphidomorpha</taxon>
        <taxon>Aphidoidea</taxon>
        <taxon>Aphididae</taxon>
        <taxon>Aphidini</taxon>
        <taxon>Aphis</taxon>
        <taxon>Aphis</taxon>
    </lineage>
</organism>
<dbReference type="AlphaFoldDB" id="A0A6G0T2T1"/>
<feature type="transmembrane region" description="Helical" evidence="1">
    <location>
        <begin position="275"/>
        <end position="294"/>
    </location>
</feature>